<evidence type="ECO:0000313" key="3">
    <source>
        <dbReference type="Proteomes" id="UP000030745"/>
    </source>
</evidence>
<keyword evidence="3" id="KW-1185">Reference proteome</keyword>
<dbReference type="KEGG" id="spar:SPRG_09160"/>
<keyword evidence="1" id="KW-0812">Transmembrane</keyword>
<keyword evidence="1" id="KW-0472">Membrane</keyword>
<gene>
    <name evidence="2" type="ORF">SPRG_09160</name>
</gene>
<reference evidence="2 3" key="1">
    <citation type="journal article" date="2013" name="PLoS Genet.">
        <title>Distinctive expansion of potential virulence genes in the genome of the oomycete fish pathogen Saprolegnia parasitica.</title>
        <authorList>
            <person name="Jiang R.H."/>
            <person name="de Bruijn I."/>
            <person name="Haas B.J."/>
            <person name="Belmonte R."/>
            <person name="Lobach L."/>
            <person name="Christie J."/>
            <person name="van den Ackerveken G."/>
            <person name="Bottin A."/>
            <person name="Bulone V."/>
            <person name="Diaz-Moreno S.M."/>
            <person name="Dumas B."/>
            <person name="Fan L."/>
            <person name="Gaulin E."/>
            <person name="Govers F."/>
            <person name="Grenville-Briggs L.J."/>
            <person name="Horner N.R."/>
            <person name="Levin J.Z."/>
            <person name="Mammella M."/>
            <person name="Meijer H.J."/>
            <person name="Morris P."/>
            <person name="Nusbaum C."/>
            <person name="Oome S."/>
            <person name="Phillips A.J."/>
            <person name="van Rooyen D."/>
            <person name="Rzeszutek E."/>
            <person name="Saraiva M."/>
            <person name="Secombes C.J."/>
            <person name="Seidl M.F."/>
            <person name="Snel B."/>
            <person name="Stassen J.H."/>
            <person name="Sykes S."/>
            <person name="Tripathy S."/>
            <person name="van den Berg H."/>
            <person name="Vega-Arreguin J.C."/>
            <person name="Wawra S."/>
            <person name="Young S.K."/>
            <person name="Zeng Q."/>
            <person name="Dieguez-Uribeondo J."/>
            <person name="Russ C."/>
            <person name="Tyler B.M."/>
            <person name="van West P."/>
        </authorList>
    </citation>
    <scope>NUCLEOTIDE SEQUENCE [LARGE SCALE GENOMIC DNA]</scope>
    <source>
        <strain evidence="2 3">CBS 223.65</strain>
    </source>
</reference>
<dbReference type="AlphaFoldDB" id="A0A067C843"/>
<name>A0A067C843_SAPPC</name>
<sequence length="204" mass="22730">MVPDVVSPTHRWHKLLDVLGFLYLLCAVGLAIGVLTIYGAYLENNLFWPSFLASGMASAVTDLFNLELAQTSNASNLDLTSIVLPQRYPRTSALSISASYAREVLLTDMAYDLASAIVSIRELTPAEVTFTMTQYCWVDLNKRWALAHTFRRQARCEARYRTNAAVHLEAILRNIDLAAWLELYNQFFSTMITNAISATPTGAS</sequence>
<evidence type="ECO:0000256" key="1">
    <source>
        <dbReference type="SAM" id="Phobius"/>
    </source>
</evidence>
<dbReference type="EMBL" id="KK583233">
    <property type="protein sequence ID" value="KDO25335.1"/>
    <property type="molecule type" value="Genomic_DNA"/>
</dbReference>
<dbReference type="Proteomes" id="UP000030745">
    <property type="component" value="Unassembled WGS sequence"/>
</dbReference>
<dbReference type="OrthoDB" id="79307at2759"/>
<proteinExistence type="predicted"/>
<evidence type="ECO:0000313" key="2">
    <source>
        <dbReference type="EMBL" id="KDO25335.1"/>
    </source>
</evidence>
<feature type="transmembrane region" description="Helical" evidence="1">
    <location>
        <begin position="21"/>
        <end position="41"/>
    </location>
</feature>
<keyword evidence="1" id="KW-1133">Transmembrane helix</keyword>
<protein>
    <submittedName>
        <fullName evidence="2">Uncharacterized protein</fullName>
    </submittedName>
</protein>
<dbReference type="VEuPathDB" id="FungiDB:SPRG_09160"/>
<dbReference type="GeneID" id="24131350"/>
<accession>A0A067C843</accession>
<dbReference type="RefSeq" id="XP_012203985.1">
    <property type="nucleotide sequence ID" value="XM_012348595.1"/>
</dbReference>
<organism evidence="2 3">
    <name type="scientific">Saprolegnia parasitica (strain CBS 223.65)</name>
    <dbReference type="NCBI Taxonomy" id="695850"/>
    <lineage>
        <taxon>Eukaryota</taxon>
        <taxon>Sar</taxon>
        <taxon>Stramenopiles</taxon>
        <taxon>Oomycota</taxon>
        <taxon>Saprolegniomycetes</taxon>
        <taxon>Saprolegniales</taxon>
        <taxon>Saprolegniaceae</taxon>
        <taxon>Saprolegnia</taxon>
    </lineage>
</organism>